<dbReference type="Pfam" id="PF01170">
    <property type="entry name" value="UPF0020"/>
    <property type="match status" value="1"/>
</dbReference>
<protein>
    <submittedName>
        <fullName evidence="5">Class I SAM-dependent RNA methyltransferase</fullName>
    </submittedName>
</protein>
<dbReference type="InterPro" id="IPR000241">
    <property type="entry name" value="RlmKL-like_Mtase"/>
</dbReference>
<dbReference type="Pfam" id="PF22020">
    <property type="entry name" value="RlmL_1st"/>
    <property type="match status" value="1"/>
</dbReference>
<dbReference type="PROSITE" id="PS51165">
    <property type="entry name" value="THUMP"/>
    <property type="match status" value="1"/>
</dbReference>
<dbReference type="InterPro" id="IPR053943">
    <property type="entry name" value="RlmKL-like_Mtase_CS"/>
</dbReference>
<accession>A0ABX1Q228</accession>
<evidence type="ECO:0000256" key="1">
    <source>
        <dbReference type="ARBA" id="ARBA00022603"/>
    </source>
</evidence>
<evidence type="ECO:0000259" key="4">
    <source>
        <dbReference type="PROSITE" id="PS51165"/>
    </source>
</evidence>
<keyword evidence="3" id="KW-0694">RNA-binding</keyword>
<name>A0ABX1Q228_9RHOO</name>
<dbReference type="Gene3D" id="3.40.50.150">
    <property type="entry name" value="Vaccinia Virus protein VP39"/>
    <property type="match status" value="1"/>
</dbReference>
<dbReference type="SUPFAM" id="SSF53335">
    <property type="entry name" value="S-adenosyl-L-methionine-dependent methyltransferases"/>
    <property type="match status" value="1"/>
</dbReference>
<dbReference type="Pfam" id="PF02926">
    <property type="entry name" value="THUMP"/>
    <property type="match status" value="1"/>
</dbReference>
<dbReference type="PROSITE" id="PS00092">
    <property type="entry name" value="N6_MTASE"/>
    <property type="match status" value="1"/>
</dbReference>
<comment type="caution">
    <text evidence="5">The sequence shown here is derived from an EMBL/GenBank/DDBJ whole genome shotgun (WGS) entry which is preliminary data.</text>
</comment>
<organism evidence="5 6">
    <name type="scientific">Aromatoleum toluvorans</name>
    <dbReference type="NCBI Taxonomy" id="92002"/>
    <lineage>
        <taxon>Bacteria</taxon>
        <taxon>Pseudomonadati</taxon>
        <taxon>Pseudomonadota</taxon>
        <taxon>Betaproteobacteria</taxon>
        <taxon>Rhodocyclales</taxon>
        <taxon>Rhodocyclaceae</taxon>
        <taxon>Aromatoleum</taxon>
    </lineage>
</organism>
<dbReference type="InterPro" id="IPR004114">
    <property type="entry name" value="THUMP_dom"/>
</dbReference>
<dbReference type="RefSeq" id="WP_169257584.1">
    <property type="nucleotide sequence ID" value="NZ_WTVN01000036.1"/>
</dbReference>
<dbReference type="Proteomes" id="UP000623795">
    <property type="component" value="Unassembled WGS sequence"/>
</dbReference>
<evidence type="ECO:0000256" key="3">
    <source>
        <dbReference type="PROSITE-ProRule" id="PRU00529"/>
    </source>
</evidence>
<dbReference type="GO" id="GO:0032259">
    <property type="term" value="P:methylation"/>
    <property type="evidence" value="ECO:0007669"/>
    <property type="project" value="UniProtKB-KW"/>
</dbReference>
<keyword evidence="1 5" id="KW-0489">Methyltransferase</keyword>
<sequence length="386" mass="42988">MSESFFSPCPRGLEPMLAEELAALGARDVEATHGGVGFSGDWQTCYRANLESRLATRVMWRLAQGRYQSEEDIYRLAYGATWAKWFTVDDTIRIYVTAKQSPLKSLEFVTLKIKDAVCDHFRTVTGKRPSVDTANPAVRIHAFLTRDRVTLYLDTSGEPLYKRGYKPAAVEAPLKENLAAGILRISGWRPGEALIDPMCGSGTFLIEAAQIALDIAPGLGRSFAFERFRHFDRAAWASIRQAAEARRKPVRPLRLYGSDIVGEQVRRTRVNLQAAGLADCVTLDRADFLTREAPAAEGVMVTNPPYGVRIGETEELAALYPQFGDALKKRWSGWRCYFLSADAALPKLIGLKASKRTPLFNGALECRVFEYKMIAGSNRRKPVEEG</sequence>
<dbReference type="PANTHER" id="PTHR47313">
    <property type="entry name" value="RIBOSOMAL RNA LARGE SUBUNIT METHYLTRANSFERASE K/L"/>
    <property type="match status" value="1"/>
</dbReference>
<dbReference type="InterPro" id="IPR029063">
    <property type="entry name" value="SAM-dependent_MTases_sf"/>
</dbReference>
<dbReference type="EMBL" id="WTVN01000036">
    <property type="protein sequence ID" value="NMG45754.1"/>
    <property type="molecule type" value="Genomic_DNA"/>
</dbReference>
<dbReference type="SMART" id="SM00981">
    <property type="entry name" value="THUMP"/>
    <property type="match status" value="1"/>
</dbReference>
<keyword evidence="6" id="KW-1185">Reference proteome</keyword>
<dbReference type="PROSITE" id="PS01261">
    <property type="entry name" value="UPF0020"/>
    <property type="match status" value="1"/>
</dbReference>
<dbReference type="InterPro" id="IPR054170">
    <property type="entry name" value="RlmL_1st"/>
</dbReference>
<dbReference type="PRINTS" id="PR00507">
    <property type="entry name" value="N12N6MTFRASE"/>
</dbReference>
<gene>
    <name evidence="5" type="ORF">GPA22_18720</name>
</gene>
<dbReference type="GO" id="GO:0008168">
    <property type="term" value="F:methyltransferase activity"/>
    <property type="evidence" value="ECO:0007669"/>
    <property type="project" value="UniProtKB-KW"/>
</dbReference>
<keyword evidence="2" id="KW-0808">Transferase</keyword>
<dbReference type="CDD" id="cd11715">
    <property type="entry name" value="THUMP_AdoMetMT"/>
    <property type="match status" value="1"/>
</dbReference>
<reference evidence="5 6" key="1">
    <citation type="submission" date="2019-12" db="EMBL/GenBank/DDBJ databases">
        <title>Comparative genomics gives insights into the taxonomy of the Azoarcus-Aromatoleum group and reveals separate origins of nif in the plant-associated Azoarcus and non-plant-associated Aromatoleum sub-groups.</title>
        <authorList>
            <person name="Lafos M."/>
            <person name="Maluk M."/>
            <person name="Batista M."/>
            <person name="Junghare M."/>
            <person name="Carmona M."/>
            <person name="Faoro H."/>
            <person name="Cruz L.M."/>
            <person name="Battistoni F."/>
            <person name="De Souza E."/>
            <person name="Pedrosa F."/>
            <person name="Chen W.-M."/>
            <person name="Poole P.S."/>
            <person name="Dixon R.A."/>
            <person name="James E.K."/>
        </authorList>
    </citation>
    <scope>NUCLEOTIDE SEQUENCE [LARGE SCALE GENOMIC DNA]</scope>
    <source>
        <strain evidence="5 6">Td21</strain>
    </source>
</reference>
<evidence type="ECO:0000313" key="6">
    <source>
        <dbReference type="Proteomes" id="UP000623795"/>
    </source>
</evidence>
<dbReference type="InterPro" id="IPR002052">
    <property type="entry name" value="DNA_methylase_N6_adenine_CS"/>
</dbReference>
<dbReference type="PANTHER" id="PTHR47313:SF1">
    <property type="entry name" value="RIBOSOMAL RNA LARGE SUBUNIT METHYLTRANSFERASE K_L"/>
    <property type="match status" value="1"/>
</dbReference>
<feature type="domain" description="THUMP" evidence="4">
    <location>
        <begin position="44"/>
        <end position="155"/>
    </location>
</feature>
<evidence type="ECO:0000313" key="5">
    <source>
        <dbReference type="EMBL" id="NMG45754.1"/>
    </source>
</evidence>
<proteinExistence type="predicted"/>
<dbReference type="Gene3D" id="3.30.2130.30">
    <property type="match status" value="1"/>
</dbReference>
<evidence type="ECO:0000256" key="2">
    <source>
        <dbReference type="ARBA" id="ARBA00022679"/>
    </source>
</evidence>